<protein>
    <submittedName>
        <fullName evidence="1">Uncharacterized protein</fullName>
    </submittedName>
</protein>
<organism evidence="1 2">
    <name type="scientific">Pseudofulvibacter geojedonensis</name>
    <dbReference type="NCBI Taxonomy" id="1123758"/>
    <lineage>
        <taxon>Bacteria</taxon>
        <taxon>Pseudomonadati</taxon>
        <taxon>Bacteroidota</taxon>
        <taxon>Flavobacteriia</taxon>
        <taxon>Flavobacteriales</taxon>
        <taxon>Flavobacteriaceae</taxon>
        <taxon>Pseudofulvibacter</taxon>
    </lineage>
</organism>
<dbReference type="EMBL" id="JBHTJM010000009">
    <property type="protein sequence ID" value="MFD0964541.1"/>
    <property type="molecule type" value="Genomic_DNA"/>
</dbReference>
<comment type="caution">
    <text evidence="1">The sequence shown here is derived from an EMBL/GenBank/DDBJ whole genome shotgun (WGS) entry which is preliminary data.</text>
</comment>
<gene>
    <name evidence="1" type="ORF">ACFQ1O_11055</name>
</gene>
<sequence>MYYYLIPETDTGCVDDFPSGLSYFFEQVGGYDEYATVSQLENELDIDLSLFQNIYIDDKSIFEEMEKYGEIRDAEEEFKKHAEKTKIRTESMFDLLLIFKNKLEKNRDFANKIKFNSNKELSESIRTLYPPEIEYYKNGKFLKDLDALISIINCYKKNGVRYLRLGYA</sequence>
<dbReference type="Proteomes" id="UP001596997">
    <property type="component" value="Unassembled WGS sequence"/>
</dbReference>
<keyword evidence="2" id="KW-1185">Reference proteome</keyword>
<name>A0ABW3I443_9FLAO</name>
<accession>A0ABW3I443</accession>
<reference evidence="2" key="1">
    <citation type="journal article" date="2019" name="Int. J. Syst. Evol. Microbiol.">
        <title>The Global Catalogue of Microorganisms (GCM) 10K type strain sequencing project: providing services to taxonomists for standard genome sequencing and annotation.</title>
        <authorList>
            <consortium name="The Broad Institute Genomics Platform"/>
            <consortium name="The Broad Institute Genome Sequencing Center for Infectious Disease"/>
            <person name="Wu L."/>
            <person name="Ma J."/>
        </authorList>
    </citation>
    <scope>NUCLEOTIDE SEQUENCE [LARGE SCALE GENOMIC DNA]</scope>
    <source>
        <strain evidence="2">CCUG 62114</strain>
    </source>
</reference>
<proteinExistence type="predicted"/>
<evidence type="ECO:0000313" key="2">
    <source>
        <dbReference type="Proteomes" id="UP001596997"/>
    </source>
</evidence>
<evidence type="ECO:0000313" key="1">
    <source>
        <dbReference type="EMBL" id="MFD0964541.1"/>
    </source>
</evidence>